<accession>A0A1L0F2V1</accession>
<dbReference type="Gene3D" id="3.40.50.620">
    <property type="entry name" value="HUPs"/>
    <property type="match status" value="1"/>
</dbReference>
<evidence type="ECO:0000313" key="6">
    <source>
        <dbReference type="Proteomes" id="UP000183794"/>
    </source>
</evidence>
<keyword evidence="5" id="KW-1185">Reference proteome</keyword>
<dbReference type="GeneID" id="61297805"/>
<dbReference type="Proteomes" id="UP000182660">
    <property type="component" value="Unassembled WGS sequence"/>
</dbReference>
<proteinExistence type="predicted"/>
<sequence length="251" mass="27796">MFELKKIIGTWLMPLPLLLTAFILAALLYKLTRHKRSAQVLFCSSFITLLLLSLDPVTSRLAATLESQYPSFQQQHVDYIHVLGNGHTTVDSLPITSQLTPAALARTTEGVRIYKLNPTAKLIFSGYGGGDINSNAKMNARLAIALGVPKSAIILLESPRDTIEEATDNKEITQGKRLVLVTSATHMPRAIKIFQQQGLSPIPAPTAHVSKPVNGMQPLHYYFPRARYLAVSEIVFHEWLGLAWLSLKNNQ</sequence>
<evidence type="ECO:0000313" key="4">
    <source>
        <dbReference type="EMBL" id="SGZ15733.1"/>
    </source>
</evidence>
<organism evidence="4 6">
    <name type="scientific">Moritella viscosa</name>
    <dbReference type="NCBI Taxonomy" id="80854"/>
    <lineage>
        <taxon>Bacteria</taxon>
        <taxon>Pseudomonadati</taxon>
        <taxon>Pseudomonadota</taxon>
        <taxon>Gammaproteobacteria</taxon>
        <taxon>Alteromonadales</taxon>
        <taxon>Moritellaceae</taxon>
        <taxon>Moritella</taxon>
    </lineage>
</organism>
<protein>
    <recommendedName>
        <fullName evidence="2">DUF218 domain-containing protein</fullName>
    </recommendedName>
</protein>
<dbReference type="PANTHER" id="PTHR30336:SF4">
    <property type="entry name" value="ENVELOPE BIOGENESIS FACTOR ELYC"/>
    <property type="match status" value="1"/>
</dbReference>
<dbReference type="PANTHER" id="PTHR30336">
    <property type="entry name" value="INNER MEMBRANE PROTEIN, PROBABLE PERMEASE"/>
    <property type="match status" value="1"/>
</dbReference>
<dbReference type="GO" id="GO:0000270">
    <property type="term" value="P:peptidoglycan metabolic process"/>
    <property type="evidence" value="ECO:0007669"/>
    <property type="project" value="TreeGrafter"/>
</dbReference>
<evidence type="ECO:0000259" key="2">
    <source>
        <dbReference type="Pfam" id="PF02698"/>
    </source>
</evidence>
<keyword evidence="1" id="KW-0472">Membrane</keyword>
<dbReference type="GO" id="GO:0043164">
    <property type="term" value="P:Gram-negative-bacterium-type cell wall biogenesis"/>
    <property type="evidence" value="ECO:0007669"/>
    <property type="project" value="TreeGrafter"/>
</dbReference>
<dbReference type="NCBIfam" id="NF007794">
    <property type="entry name" value="PRK10494.1"/>
    <property type="match status" value="1"/>
</dbReference>
<evidence type="ECO:0000313" key="5">
    <source>
        <dbReference type="Proteomes" id="UP000182660"/>
    </source>
</evidence>
<keyword evidence="1" id="KW-1133">Transmembrane helix</keyword>
<dbReference type="GO" id="GO:0005886">
    <property type="term" value="C:plasma membrane"/>
    <property type="evidence" value="ECO:0007669"/>
    <property type="project" value="TreeGrafter"/>
</dbReference>
<dbReference type="AlphaFoldDB" id="A0A1L0F2V1"/>
<feature type="transmembrane region" description="Helical" evidence="1">
    <location>
        <begin position="12"/>
        <end position="31"/>
    </location>
</feature>
<evidence type="ECO:0000256" key="1">
    <source>
        <dbReference type="SAM" id="Phobius"/>
    </source>
</evidence>
<dbReference type="InterPro" id="IPR014729">
    <property type="entry name" value="Rossmann-like_a/b/a_fold"/>
</dbReference>
<dbReference type="InterPro" id="IPR051599">
    <property type="entry name" value="Cell_Envelope_Assoc"/>
</dbReference>
<dbReference type="CDD" id="cd06259">
    <property type="entry name" value="YdcF-like"/>
    <property type="match status" value="1"/>
</dbReference>
<name>A0A1L0F2V1_9GAMM</name>
<evidence type="ECO:0000313" key="3">
    <source>
        <dbReference type="EMBL" id="SGZ00936.1"/>
    </source>
</evidence>
<keyword evidence="1" id="KW-0812">Transmembrane</keyword>
<dbReference type="Pfam" id="PF02698">
    <property type="entry name" value="DUF218"/>
    <property type="match status" value="1"/>
</dbReference>
<reference evidence="3 5" key="2">
    <citation type="submission" date="2016-11" db="EMBL/GenBank/DDBJ databases">
        <authorList>
            <person name="Klemetsen T."/>
        </authorList>
    </citation>
    <scope>NUCLEOTIDE SEQUENCE [LARGE SCALE GENOMIC DNA]</scope>
    <source>
        <strain evidence="3">MT 2528</strain>
    </source>
</reference>
<dbReference type="RefSeq" id="WP_075473360.1">
    <property type="nucleotide sequence ID" value="NZ_CAWQZC010000009.1"/>
</dbReference>
<gene>
    <name evidence="3" type="ORF">MT2528_4132</name>
    <name evidence="4" type="ORF">NVI5450_4220</name>
</gene>
<dbReference type="EMBL" id="FPLD01000121">
    <property type="protein sequence ID" value="SGZ15733.1"/>
    <property type="molecule type" value="Genomic_DNA"/>
</dbReference>
<dbReference type="EMBL" id="FPLJ01000102">
    <property type="protein sequence ID" value="SGZ00936.1"/>
    <property type="molecule type" value="Genomic_DNA"/>
</dbReference>
<reference evidence="4 6" key="1">
    <citation type="submission" date="2016-11" db="EMBL/GenBank/DDBJ databases">
        <authorList>
            <person name="Jaros S."/>
            <person name="Januszkiewicz K."/>
            <person name="Wedrychowicz H."/>
        </authorList>
    </citation>
    <scope>NUCLEOTIDE SEQUENCE [LARGE SCALE GENOMIC DNA]</scope>
    <source>
        <strain evidence="4">NVI 5450</strain>
    </source>
</reference>
<dbReference type="Proteomes" id="UP000183794">
    <property type="component" value="Unassembled WGS sequence"/>
</dbReference>
<dbReference type="InterPro" id="IPR003848">
    <property type="entry name" value="DUF218"/>
</dbReference>
<dbReference type="OrthoDB" id="9809813at2"/>
<feature type="domain" description="DUF218" evidence="2">
    <location>
        <begin position="78"/>
        <end position="241"/>
    </location>
</feature>